<dbReference type="Gene3D" id="1.25.40.180">
    <property type="match status" value="1"/>
</dbReference>
<dbReference type="EMBL" id="DS113264">
    <property type="protein sequence ID" value="EAY14823.1"/>
    <property type="molecule type" value="Genomic_DNA"/>
</dbReference>
<gene>
    <name evidence="2" type="ORF">TVAG_410890</name>
</gene>
<dbReference type="InterPro" id="IPR016024">
    <property type="entry name" value="ARM-type_fold"/>
</dbReference>
<dbReference type="InterPro" id="IPR032191">
    <property type="entry name" value="CNOT1_CAF1_bind"/>
</dbReference>
<evidence type="ECO:0000313" key="2">
    <source>
        <dbReference type="EMBL" id="EAY14823.1"/>
    </source>
</evidence>
<reference evidence="2" key="2">
    <citation type="journal article" date="2007" name="Science">
        <title>Draft genome sequence of the sexually transmitted pathogen Trichomonas vaginalis.</title>
        <authorList>
            <person name="Carlton J.M."/>
            <person name="Hirt R.P."/>
            <person name="Silva J.C."/>
            <person name="Delcher A.L."/>
            <person name="Schatz M."/>
            <person name="Zhao Q."/>
            <person name="Wortman J.R."/>
            <person name="Bidwell S.L."/>
            <person name="Alsmark U.C.M."/>
            <person name="Besteiro S."/>
            <person name="Sicheritz-Ponten T."/>
            <person name="Noel C.J."/>
            <person name="Dacks J.B."/>
            <person name="Foster P.G."/>
            <person name="Simillion C."/>
            <person name="Van de Peer Y."/>
            <person name="Miranda-Saavedra D."/>
            <person name="Barton G.J."/>
            <person name="Westrop G.D."/>
            <person name="Mueller S."/>
            <person name="Dessi D."/>
            <person name="Fiori P.L."/>
            <person name="Ren Q."/>
            <person name="Paulsen I."/>
            <person name="Zhang H."/>
            <person name="Bastida-Corcuera F.D."/>
            <person name="Simoes-Barbosa A."/>
            <person name="Brown M.T."/>
            <person name="Hayes R.D."/>
            <person name="Mukherjee M."/>
            <person name="Okumura C.Y."/>
            <person name="Schneider R."/>
            <person name="Smith A.J."/>
            <person name="Vanacova S."/>
            <person name="Villalvazo M."/>
            <person name="Haas B.J."/>
            <person name="Pertea M."/>
            <person name="Feldblyum T.V."/>
            <person name="Utterback T.R."/>
            <person name="Shu C.L."/>
            <person name="Osoegawa K."/>
            <person name="de Jong P.J."/>
            <person name="Hrdy I."/>
            <person name="Horvathova L."/>
            <person name="Zubacova Z."/>
            <person name="Dolezal P."/>
            <person name="Malik S.B."/>
            <person name="Logsdon J.M. Jr."/>
            <person name="Henze K."/>
            <person name="Gupta A."/>
            <person name="Wang C.C."/>
            <person name="Dunne R.L."/>
            <person name="Upcroft J.A."/>
            <person name="Upcroft P."/>
            <person name="White O."/>
            <person name="Salzberg S.L."/>
            <person name="Tang P."/>
            <person name="Chiu C.-H."/>
            <person name="Lee Y.-S."/>
            <person name="Embley T.M."/>
            <person name="Coombs G.H."/>
            <person name="Mottram J.C."/>
            <person name="Tachezy J."/>
            <person name="Fraser-Liggett C.M."/>
            <person name="Johnson P.J."/>
        </authorList>
    </citation>
    <scope>NUCLEOTIDE SEQUENCE [LARGE SCALE GENOMIC DNA]</scope>
    <source>
        <strain evidence="2">G3</strain>
    </source>
</reference>
<evidence type="ECO:0000259" key="1">
    <source>
        <dbReference type="Pfam" id="PF16415"/>
    </source>
</evidence>
<dbReference type="OrthoDB" id="514777at2759"/>
<feature type="domain" description="CCR4-NOT transcription complex subunit 1 CAF1-binding" evidence="1">
    <location>
        <begin position="142"/>
        <end position="229"/>
    </location>
</feature>
<reference evidence="2" key="1">
    <citation type="submission" date="2006-10" db="EMBL/GenBank/DDBJ databases">
        <authorList>
            <person name="Amadeo P."/>
            <person name="Zhao Q."/>
            <person name="Wortman J."/>
            <person name="Fraser-Liggett C."/>
            <person name="Carlton J."/>
        </authorList>
    </citation>
    <scope>NUCLEOTIDE SEQUENCE</scope>
    <source>
        <strain evidence="2">G3</strain>
    </source>
</reference>
<keyword evidence="3" id="KW-1185">Reference proteome</keyword>
<dbReference type="SUPFAM" id="SSF48371">
    <property type="entry name" value="ARM repeat"/>
    <property type="match status" value="1"/>
</dbReference>
<dbReference type="AlphaFoldDB" id="A2DXJ4"/>
<accession>A2DXJ4</accession>
<protein>
    <recommendedName>
        <fullName evidence="1">CCR4-NOT transcription complex subunit 1 CAF1-binding domain-containing protein</fullName>
    </recommendedName>
</protein>
<dbReference type="InParanoid" id="A2DXJ4"/>
<sequence length="593" mass="67686">MSTHAIEKPNKEAKLSLFSKGKEIQFSALPSVPSGPTIVKAQKDTNPDLVFAKPFKIEEILEEIKKAKENTGNQFTRASKGYISLMNYINDTQTRKRGKQQFNPSKGFSAEAELTIKNEDRYIPQSWMKRANVWEDESFDAFQYSVNMLLNRLTEGQLASTISQLEQHIKEDKHIAYTATFIVEKAQIEHAFAPLYAKFIKNVSIAKLRDRVLNKTIDELDDFLINVPSTEEEALKAKGTSKFLSSIISNGILEQANGLNKLTDILKKLKETGNENIVGMLETFVMNSEKDFVLAIKPEQWTIFDECLKAENPSTYKGCMLLNIQELREQILNNRQATRKVVAETKTADEVIEVIRNLYCDFTEGTKLAEISVDANQFLQTALQQLPDHVKDAACYATFLGHAIPKCKLNGSKQYAQICTKYSNKITEQKIADEYPKIWQAFFKIIVGLFTFGHLSKEKATAITQTFPDAKDAKVNFLEEAKWFLYDNYDFQHPFKPQSVVHEISDALMMPEHIDNRDQNSPLSRLIAVATCRVVVNKVVAQVDKCDEIIQRYSRLLNQIIKKLPEVIEEEINIANEEYSFPYNYEELSAKIH</sequence>
<name>A2DXJ4_TRIV3</name>
<dbReference type="Proteomes" id="UP000001542">
    <property type="component" value="Unassembled WGS sequence"/>
</dbReference>
<dbReference type="KEGG" id="tva:4772822"/>
<organism evidence="2 3">
    <name type="scientific">Trichomonas vaginalis (strain ATCC PRA-98 / G3)</name>
    <dbReference type="NCBI Taxonomy" id="412133"/>
    <lineage>
        <taxon>Eukaryota</taxon>
        <taxon>Metamonada</taxon>
        <taxon>Parabasalia</taxon>
        <taxon>Trichomonadida</taxon>
        <taxon>Trichomonadidae</taxon>
        <taxon>Trichomonas</taxon>
    </lineage>
</organism>
<dbReference type="VEuPathDB" id="TrichDB:TVAGG3_0048100"/>
<dbReference type="VEuPathDB" id="TrichDB:TVAG_410890"/>
<dbReference type="Pfam" id="PF16415">
    <property type="entry name" value="CNOT1_CAF1_bind"/>
    <property type="match status" value="1"/>
</dbReference>
<dbReference type="RefSeq" id="XP_001327046.1">
    <property type="nucleotide sequence ID" value="XM_001327011.1"/>
</dbReference>
<evidence type="ECO:0000313" key="3">
    <source>
        <dbReference type="Proteomes" id="UP000001542"/>
    </source>
</evidence>
<proteinExistence type="predicted"/>